<dbReference type="RefSeq" id="WP_200392770.1">
    <property type="nucleotide sequence ID" value="NZ_JAENIO010000049.1"/>
</dbReference>
<sequence>MSTTNAESTWLRRAQATARRCNWAWFLDRLALPLVLLGLLATAFILVIRREGSSLPLLPVLCGSGGAFVLALLIAWWQARRRFTTLPQALVRLETAMALDNALTAARAGVTPWPAPGETSSDGTRWNWPRLLLPPLAILLLLSAACLLPISAKSQHSPPPEEPGNRQALQASLDELREEKLVDEDYLDDLEEKINKLREQPEENWFDHAALEATDTLKETHEKNLRELEKSLQKAERSLQALQNNAAELTPGNRERLMGEFAEALEKMNRGAMKPNQELREQLGKIDPSQLGQLSPEQLNQLRQNMREHAQKMQQSAPGQPGGGEGPGGEWLDELLQEGGTGNQPGQAGQQPGSQPGQGGINRGPGTAPGVLGQKGDPLAGGGLEGLQSRDLSQTLPGDLLQLEDGEHQVDKVAPGVRGGGQVDNLGQGGDLIWKIAPNLHPAEKQALREFFK</sequence>
<dbReference type="AlphaFoldDB" id="A0A934RPY1"/>
<feature type="region of interest" description="Disordered" evidence="2">
    <location>
        <begin position="308"/>
        <end position="396"/>
    </location>
</feature>
<evidence type="ECO:0000256" key="3">
    <source>
        <dbReference type="SAM" id="Phobius"/>
    </source>
</evidence>
<name>A0A934RPY1_9BACT</name>
<feature type="compositionally biased region" description="Low complexity" evidence="2">
    <location>
        <begin position="344"/>
        <end position="355"/>
    </location>
</feature>
<evidence type="ECO:0000313" key="5">
    <source>
        <dbReference type="Proteomes" id="UP000604083"/>
    </source>
</evidence>
<feature type="transmembrane region" description="Helical" evidence="3">
    <location>
        <begin position="55"/>
        <end position="77"/>
    </location>
</feature>
<keyword evidence="1" id="KW-0175">Coiled coil</keyword>
<organism evidence="4 5">
    <name type="scientific">Roseibacillus ishigakijimensis</name>
    <dbReference type="NCBI Taxonomy" id="454146"/>
    <lineage>
        <taxon>Bacteria</taxon>
        <taxon>Pseudomonadati</taxon>
        <taxon>Verrucomicrobiota</taxon>
        <taxon>Verrucomicrobiia</taxon>
        <taxon>Verrucomicrobiales</taxon>
        <taxon>Verrucomicrobiaceae</taxon>
        <taxon>Roseibacillus</taxon>
    </lineage>
</organism>
<evidence type="ECO:0000313" key="4">
    <source>
        <dbReference type="EMBL" id="MBK1835334.1"/>
    </source>
</evidence>
<comment type="caution">
    <text evidence="4">The sequence shown here is derived from an EMBL/GenBank/DDBJ whole genome shotgun (WGS) entry which is preliminary data.</text>
</comment>
<protein>
    <submittedName>
        <fullName evidence="4">Uncharacterized protein</fullName>
    </submittedName>
</protein>
<dbReference type="Proteomes" id="UP000604083">
    <property type="component" value="Unassembled WGS sequence"/>
</dbReference>
<evidence type="ECO:0000256" key="2">
    <source>
        <dbReference type="SAM" id="MobiDB-lite"/>
    </source>
</evidence>
<dbReference type="EMBL" id="JAENIO010000049">
    <property type="protein sequence ID" value="MBK1835334.1"/>
    <property type="molecule type" value="Genomic_DNA"/>
</dbReference>
<keyword evidence="3" id="KW-0812">Transmembrane</keyword>
<keyword evidence="5" id="KW-1185">Reference proteome</keyword>
<feature type="transmembrane region" description="Helical" evidence="3">
    <location>
        <begin position="30"/>
        <end position="48"/>
    </location>
</feature>
<gene>
    <name evidence="4" type="ORF">JIN78_14790</name>
</gene>
<proteinExistence type="predicted"/>
<evidence type="ECO:0000256" key="1">
    <source>
        <dbReference type="SAM" id="Coils"/>
    </source>
</evidence>
<feature type="coiled-coil region" evidence="1">
    <location>
        <begin position="173"/>
        <end position="245"/>
    </location>
</feature>
<feature type="compositionally biased region" description="Gly residues" evidence="2">
    <location>
        <begin position="320"/>
        <end position="329"/>
    </location>
</feature>
<reference evidence="4" key="1">
    <citation type="submission" date="2021-01" db="EMBL/GenBank/DDBJ databases">
        <title>Modified the classification status of verrucomicrobia.</title>
        <authorList>
            <person name="Feng X."/>
        </authorList>
    </citation>
    <scope>NUCLEOTIDE SEQUENCE</scope>
    <source>
        <strain evidence="4">KCTC 12986</strain>
    </source>
</reference>
<keyword evidence="3" id="KW-1133">Transmembrane helix</keyword>
<accession>A0A934RPY1</accession>
<keyword evidence="3" id="KW-0472">Membrane</keyword>